<dbReference type="RefSeq" id="WP_137097372.1">
    <property type="nucleotide sequence ID" value="NZ_SWMS01000047.1"/>
</dbReference>
<keyword evidence="1" id="KW-0472">Membrane</keyword>
<feature type="transmembrane region" description="Helical" evidence="1">
    <location>
        <begin position="20"/>
        <end position="39"/>
    </location>
</feature>
<accession>A0ABY2RSZ0</accession>
<dbReference type="Proteomes" id="UP000309992">
    <property type="component" value="Unassembled WGS sequence"/>
</dbReference>
<gene>
    <name evidence="2" type="ORF">FCN18_37095</name>
</gene>
<sequence>MDSSITQLYMQVFLVPDRSLAGLALLVGVCTGITVWRMAWSAYIPGLTRSWYWSHVARAVLLTGVAVVAWPAVIVLVTLCQFDGPRAPIERFVFGKRPTVEDPGQA</sequence>
<reference evidence="2 3" key="1">
    <citation type="journal article" date="2015" name="Antonie Van Leeuwenhoek">
        <title>Prauserella endophytica sp. nov., an endophytic actinobacterium isolated from Tamarix taklamakanensis.</title>
        <authorList>
            <person name="Liu J.M."/>
            <person name="Habden X."/>
            <person name="Guo L."/>
            <person name="Tuo L."/>
            <person name="Jiang Z.K."/>
            <person name="Liu S.W."/>
            <person name="Liu X.F."/>
            <person name="Chen L."/>
            <person name="Li R.F."/>
            <person name="Zhang Y.Q."/>
            <person name="Sun C.H."/>
        </authorList>
    </citation>
    <scope>NUCLEOTIDE SEQUENCE [LARGE SCALE GENOMIC DNA]</scope>
    <source>
        <strain evidence="2 3">CGMCC 4.7182</strain>
    </source>
</reference>
<organism evidence="2 3">
    <name type="scientific">Prauserella endophytica</name>
    <dbReference type="NCBI Taxonomy" id="1592324"/>
    <lineage>
        <taxon>Bacteria</taxon>
        <taxon>Bacillati</taxon>
        <taxon>Actinomycetota</taxon>
        <taxon>Actinomycetes</taxon>
        <taxon>Pseudonocardiales</taxon>
        <taxon>Pseudonocardiaceae</taxon>
        <taxon>Prauserella</taxon>
        <taxon>Prauserella coralliicola group</taxon>
    </lineage>
</organism>
<evidence type="ECO:0000313" key="2">
    <source>
        <dbReference type="EMBL" id="TKG59150.1"/>
    </source>
</evidence>
<keyword evidence="1" id="KW-1133">Transmembrane helix</keyword>
<dbReference type="EMBL" id="SWMS01000047">
    <property type="protein sequence ID" value="TKG59150.1"/>
    <property type="molecule type" value="Genomic_DNA"/>
</dbReference>
<evidence type="ECO:0000313" key="3">
    <source>
        <dbReference type="Proteomes" id="UP000309992"/>
    </source>
</evidence>
<feature type="transmembrane region" description="Helical" evidence="1">
    <location>
        <begin position="59"/>
        <end position="82"/>
    </location>
</feature>
<name>A0ABY2RSZ0_9PSEU</name>
<keyword evidence="1" id="KW-0812">Transmembrane</keyword>
<keyword evidence="3" id="KW-1185">Reference proteome</keyword>
<protein>
    <submittedName>
        <fullName evidence="2">Uncharacterized protein</fullName>
    </submittedName>
</protein>
<comment type="caution">
    <text evidence="2">The sequence shown here is derived from an EMBL/GenBank/DDBJ whole genome shotgun (WGS) entry which is preliminary data.</text>
</comment>
<proteinExistence type="predicted"/>
<evidence type="ECO:0000256" key="1">
    <source>
        <dbReference type="SAM" id="Phobius"/>
    </source>
</evidence>